<dbReference type="Pfam" id="PF01551">
    <property type="entry name" value="Peptidase_M23"/>
    <property type="match status" value="1"/>
</dbReference>
<keyword evidence="2" id="KW-0472">Membrane</keyword>
<keyword evidence="2" id="KW-0812">Transmembrane</keyword>
<dbReference type="PANTHER" id="PTHR21666:SF289">
    <property type="entry name" value="L-ALA--D-GLU ENDOPEPTIDASE"/>
    <property type="match status" value="1"/>
</dbReference>
<accession>A0A1N7JVX9</accession>
<keyword evidence="5" id="KW-1185">Reference proteome</keyword>
<name>A0A1N7JVX9_9RHOB</name>
<feature type="domain" description="M23ase beta-sheet core" evidence="3">
    <location>
        <begin position="510"/>
        <end position="606"/>
    </location>
</feature>
<organism evidence="4 5">
    <name type="scientific">Rhodobacter aestuarii</name>
    <dbReference type="NCBI Taxonomy" id="453582"/>
    <lineage>
        <taxon>Bacteria</taxon>
        <taxon>Pseudomonadati</taxon>
        <taxon>Pseudomonadota</taxon>
        <taxon>Alphaproteobacteria</taxon>
        <taxon>Rhodobacterales</taxon>
        <taxon>Rhodobacter group</taxon>
        <taxon>Rhodobacter</taxon>
    </lineage>
</organism>
<feature type="transmembrane region" description="Helical" evidence="2">
    <location>
        <begin position="27"/>
        <end position="46"/>
    </location>
</feature>
<evidence type="ECO:0000259" key="3">
    <source>
        <dbReference type="Pfam" id="PF01551"/>
    </source>
</evidence>
<dbReference type="Gene3D" id="1.10.530.10">
    <property type="match status" value="1"/>
</dbReference>
<dbReference type="CDD" id="cd12797">
    <property type="entry name" value="M23_peptidase"/>
    <property type="match status" value="1"/>
</dbReference>
<dbReference type="STRING" id="453582.SAMN05421580_102138"/>
<dbReference type="GO" id="GO:0004222">
    <property type="term" value="F:metalloendopeptidase activity"/>
    <property type="evidence" value="ECO:0007669"/>
    <property type="project" value="TreeGrafter"/>
</dbReference>
<evidence type="ECO:0000256" key="1">
    <source>
        <dbReference type="ARBA" id="ARBA00022729"/>
    </source>
</evidence>
<evidence type="ECO:0000313" key="5">
    <source>
        <dbReference type="Proteomes" id="UP000186221"/>
    </source>
</evidence>
<dbReference type="PANTHER" id="PTHR21666">
    <property type="entry name" value="PEPTIDASE-RELATED"/>
    <property type="match status" value="1"/>
</dbReference>
<dbReference type="EMBL" id="FTOG01000002">
    <property type="protein sequence ID" value="SIS53509.1"/>
    <property type="molecule type" value="Genomic_DNA"/>
</dbReference>
<dbReference type="InterPro" id="IPR050570">
    <property type="entry name" value="Cell_wall_metabolism_enzyme"/>
</dbReference>
<protein>
    <submittedName>
        <fullName evidence="4">Peptidase family M23</fullName>
    </submittedName>
</protein>
<sequence>MFEVDPSFQTGRRKALSRHRRRRARQVLLFGILPLALILVGAAFFVDLPGLAERARLALLGGAEETMVQVASDDVAAPVVQGNAFINIAGDPTLLRFAKAGAKARVVSTSGPGVMSITRFGLPEPGRFTVFEDELVPTSRQLMIALPSSREDFALFLAQRDAAEGQMASPAVLGAADRAELEAIDTDVDLGAPDAVYGIALPAVEAAGGQVPIPDILALPQETVPDILANPAALEAPPPAEELATSVAYVRPEAARRALFEDEVILAEVEQPLAGVLAGKGVVGAEDLAPQLAAVLDGIDPLPVGAILGLRLLPEGATGKLLSVLSHYDASGFRGSVRIDPAGTISPATDPWVRDNLPSLARAGTDGAETGGVAGTNSGFRLLDAIYSAAIRNGASTELAGELIAILSKGQELERSAQVGDRVTLAYAARPGPGGTAAGQWLFVGVKPAKGGAGFRCYVMPDPSGGFKCRVPGGTAGVSPGGGQFVTPVAGILTSKFGPRLHPILKTMRLHAGIDWAAPTGTPVVSTGAGKVKFAGVDRGYGNLLIIGHPGGYESRYGHLSRFEPGITTGALVQAGQKVAEVGSTGLSTGPHLHFELRQSGTPVDPMPLLSGAVAAAVSGSDAVESLVARIVKVESGGRADAKNPLSTATGLGQFIESTWLRMMRDYHPDFVAKMSRAELLALRTDPTLSTEMVKRLAQENEAYLRARGHQITSGRLYLAHFLGPEGASRVLSAGDADMIAVVMGAGVVSANPFLRNYTVADLKAWAARKMNGPGATIIAAPAVEDPPEVKAFIALADQVVGALGPEPARRAN</sequence>
<dbReference type="OrthoDB" id="9805070at2"/>
<gene>
    <name evidence="4" type="ORF">SAMN05421580_102138</name>
</gene>
<dbReference type="InterPro" id="IPR011055">
    <property type="entry name" value="Dup_hybrid_motif"/>
</dbReference>
<dbReference type="SUPFAM" id="SSF53955">
    <property type="entry name" value="Lysozyme-like"/>
    <property type="match status" value="1"/>
</dbReference>
<keyword evidence="1" id="KW-0732">Signal</keyword>
<reference evidence="5" key="1">
    <citation type="submission" date="2017-01" db="EMBL/GenBank/DDBJ databases">
        <authorList>
            <person name="Varghese N."/>
            <person name="Submissions S."/>
        </authorList>
    </citation>
    <scope>NUCLEOTIDE SEQUENCE [LARGE SCALE GENOMIC DNA]</scope>
    <source>
        <strain evidence="5">DSM 19945</strain>
    </source>
</reference>
<evidence type="ECO:0000256" key="2">
    <source>
        <dbReference type="SAM" id="Phobius"/>
    </source>
</evidence>
<dbReference type="InterPro" id="IPR023346">
    <property type="entry name" value="Lysozyme-like_dom_sf"/>
</dbReference>
<dbReference type="InterPro" id="IPR016047">
    <property type="entry name" value="M23ase_b-sheet_dom"/>
</dbReference>
<dbReference type="AlphaFoldDB" id="A0A1N7JVX9"/>
<keyword evidence="2" id="KW-1133">Transmembrane helix</keyword>
<dbReference type="SUPFAM" id="SSF51261">
    <property type="entry name" value="Duplicated hybrid motif"/>
    <property type="match status" value="1"/>
</dbReference>
<dbReference type="RefSeq" id="WP_076483736.1">
    <property type="nucleotide sequence ID" value="NZ_FTOG01000002.1"/>
</dbReference>
<proteinExistence type="predicted"/>
<dbReference type="Proteomes" id="UP000186221">
    <property type="component" value="Unassembled WGS sequence"/>
</dbReference>
<evidence type="ECO:0000313" key="4">
    <source>
        <dbReference type="EMBL" id="SIS53509.1"/>
    </source>
</evidence>
<dbReference type="Gene3D" id="2.70.70.10">
    <property type="entry name" value="Glucose Permease (Domain IIA)"/>
    <property type="match status" value="1"/>
</dbReference>